<evidence type="ECO:0000313" key="2">
    <source>
        <dbReference type="Proteomes" id="UP001465331"/>
    </source>
</evidence>
<dbReference type="Proteomes" id="UP001465331">
    <property type="component" value="Unassembled WGS sequence"/>
</dbReference>
<reference evidence="1 2" key="1">
    <citation type="submission" date="2024-06" db="EMBL/GenBank/DDBJ databases">
        <authorList>
            <person name="Li Z."/>
            <person name="Jiang Y."/>
        </authorList>
    </citation>
    <scope>NUCLEOTIDE SEQUENCE [LARGE SCALE GENOMIC DNA]</scope>
    <source>
        <strain evidence="1 2">HSW-8</strain>
    </source>
</reference>
<keyword evidence="2" id="KW-1185">Reference proteome</keyword>
<proteinExistence type="predicted"/>
<comment type="caution">
    <text evidence="1">The sequence shown here is derived from an EMBL/GenBank/DDBJ whole genome shotgun (WGS) entry which is preliminary data.</text>
</comment>
<dbReference type="RefSeq" id="WP_170124134.1">
    <property type="nucleotide sequence ID" value="NZ_JBEPIJ010000004.1"/>
</dbReference>
<gene>
    <name evidence="1" type="ORF">ABSH63_04845</name>
</gene>
<name>A0ABV2AA70_9GAMM</name>
<organism evidence="1 2">
    <name type="scientific">Sinimarinibacterium thermocellulolyticum</name>
    <dbReference type="NCBI Taxonomy" id="3170016"/>
    <lineage>
        <taxon>Bacteria</taxon>
        <taxon>Pseudomonadati</taxon>
        <taxon>Pseudomonadota</taxon>
        <taxon>Gammaproteobacteria</taxon>
        <taxon>Nevskiales</taxon>
        <taxon>Nevskiaceae</taxon>
        <taxon>Sinimarinibacterium</taxon>
    </lineage>
</organism>
<evidence type="ECO:0000313" key="1">
    <source>
        <dbReference type="EMBL" id="MES0873339.1"/>
    </source>
</evidence>
<protein>
    <submittedName>
        <fullName evidence="1">Uncharacterized protein</fullName>
    </submittedName>
</protein>
<accession>A0ABV2AA70</accession>
<sequence length="58" mass="6585">MTTFIVALPAQNDRRLASWPQRNVTDQIRRSSVPKLAALMTSLEPTRRRPRPSLRGVA</sequence>
<dbReference type="EMBL" id="JBEPIJ010000004">
    <property type="protein sequence ID" value="MES0873339.1"/>
    <property type="molecule type" value="Genomic_DNA"/>
</dbReference>